<keyword evidence="7 8" id="KW-0472">Membrane</keyword>
<evidence type="ECO:0000256" key="5">
    <source>
        <dbReference type="ARBA" id="ARBA00022692"/>
    </source>
</evidence>
<evidence type="ECO:0000256" key="7">
    <source>
        <dbReference type="ARBA" id="ARBA00023136"/>
    </source>
</evidence>
<evidence type="ECO:0000256" key="3">
    <source>
        <dbReference type="ARBA" id="ARBA00022475"/>
    </source>
</evidence>
<name>A0A927WKZ1_SELRU</name>
<dbReference type="PANTHER" id="PTHR33989:SF4">
    <property type="entry name" value="PTS SYSTEM N,N'-DIACETYLCHITOBIOSE-SPECIFIC EIIC COMPONENT"/>
    <property type="match status" value="1"/>
</dbReference>
<organism evidence="11 12">
    <name type="scientific">Selenomonas ruminantium</name>
    <dbReference type="NCBI Taxonomy" id="971"/>
    <lineage>
        <taxon>Bacteria</taxon>
        <taxon>Bacillati</taxon>
        <taxon>Bacillota</taxon>
        <taxon>Negativicutes</taxon>
        <taxon>Selenomonadales</taxon>
        <taxon>Selenomonadaceae</taxon>
        <taxon>Selenomonas</taxon>
    </lineage>
</organism>
<evidence type="ECO:0000256" key="8">
    <source>
        <dbReference type="PIRNR" id="PIRNR006351"/>
    </source>
</evidence>
<proteinExistence type="predicted"/>
<comment type="caution">
    <text evidence="11">The sequence shown here is derived from an EMBL/GenBank/DDBJ whole genome shotgun (WGS) entry which is preliminary data.</text>
</comment>
<feature type="transmembrane region" description="Helical" evidence="9">
    <location>
        <begin position="365"/>
        <end position="383"/>
    </location>
</feature>
<dbReference type="Pfam" id="PF02378">
    <property type="entry name" value="PTS_EIIC"/>
    <property type="match status" value="1"/>
</dbReference>
<dbReference type="InterPro" id="IPR051088">
    <property type="entry name" value="PTS_Sugar-EIIC/EIIB"/>
</dbReference>
<dbReference type="GO" id="GO:0008982">
    <property type="term" value="F:protein-N(PI)-phosphohistidine-sugar phosphotransferase activity"/>
    <property type="evidence" value="ECO:0007669"/>
    <property type="project" value="UniProtKB-UniRule"/>
</dbReference>
<keyword evidence="6 9" id="KW-1133">Transmembrane helix</keyword>
<evidence type="ECO:0000313" key="11">
    <source>
        <dbReference type="EMBL" id="MBE6091785.1"/>
    </source>
</evidence>
<feature type="transmembrane region" description="Helical" evidence="9">
    <location>
        <begin position="291"/>
        <end position="315"/>
    </location>
</feature>
<comment type="subcellular location">
    <subcellularLocation>
        <location evidence="1">Cell membrane</location>
        <topology evidence="1">Multi-pass membrane protein</topology>
    </subcellularLocation>
</comment>
<feature type="transmembrane region" description="Helical" evidence="9">
    <location>
        <begin position="127"/>
        <end position="147"/>
    </location>
</feature>
<feature type="transmembrane region" description="Helical" evidence="9">
    <location>
        <begin position="199"/>
        <end position="222"/>
    </location>
</feature>
<accession>A0A927WKZ1</accession>
<dbReference type="GO" id="GO:0009401">
    <property type="term" value="P:phosphoenolpyruvate-dependent sugar phosphotransferase system"/>
    <property type="evidence" value="ECO:0007669"/>
    <property type="project" value="InterPro"/>
</dbReference>
<evidence type="ECO:0000256" key="9">
    <source>
        <dbReference type="SAM" id="Phobius"/>
    </source>
</evidence>
<reference evidence="11" key="1">
    <citation type="submission" date="2019-04" db="EMBL/GenBank/DDBJ databases">
        <title>Evolution of Biomass-Degrading Anaerobic Consortia Revealed by Metagenomics.</title>
        <authorList>
            <person name="Peng X."/>
        </authorList>
    </citation>
    <scope>NUCLEOTIDE SEQUENCE</scope>
    <source>
        <strain evidence="11">SIG240</strain>
    </source>
</reference>
<evidence type="ECO:0000256" key="6">
    <source>
        <dbReference type="ARBA" id="ARBA00022989"/>
    </source>
</evidence>
<keyword evidence="5 9" id="KW-0812">Transmembrane</keyword>
<evidence type="ECO:0000256" key="1">
    <source>
        <dbReference type="ARBA" id="ARBA00004651"/>
    </source>
</evidence>
<dbReference type="PROSITE" id="PS51105">
    <property type="entry name" value="PTS_EIIC_TYPE_3"/>
    <property type="match status" value="1"/>
</dbReference>
<feature type="transmembrane region" description="Helical" evidence="9">
    <location>
        <begin position="257"/>
        <end position="279"/>
    </location>
</feature>
<evidence type="ECO:0000256" key="2">
    <source>
        <dbReference type="ARBA" id="ARBA00022448"/>
    </source>
</evidence>
<evidence type="ECO:0000259" key="10">
    <source>
        <dbReference type="PROSITE" id="PS51105"/>
    </source>
</evidence>
<sequence>MGEHNRRDGILDDFIIPLASRLLKNPYLRAIRETFCTLMPVIVLLTLIDMIGCLLCDPAGPVLGDEGLSLGFFLTGGLHDEAYRESDFYAVMSHIRSCLKITVLINSLLFSLVLTEKLAKLWQGERTSSIVCTVSSYLFLLAGFNGNLDVLSTYFGGRAFFLALLIATASVLVFSRLARIRRLHLPVPQGMPQAMQQSMILFIPLGLTLFSSLIVSFVWLSVEQSMHSLPSLLQSYWGADIAQVPAAAILYECLRRFLWWFGLNGSSLTFFWNEAFYIPAQLANELENSKYIFTIEFFDANSISLLGLAISVWVFSYREKLRQLSAYSLPCLLFSINEPFLFALPIVLNPLFLIPYLLAPMLNVYIGYLAINWGIVPLFHYSVDSTVPVLLQGWLSTGDIMGAVLQLVWLSLDIVIYTPFVIMFNMLTREEDAIEEANAYDET</sequence>
<feature type="transmembrane region" description="Helical" evidence="9">
    <location>
        <begin position="159"/>
        <end position="178"/>
    </location>
</feature>
<feature type="transmembrane region" description="Helical" evidence="9">
    <location>
        <begin position="340"/>
        <end position="358"/>
    </location>
</feature>
<dbReference type="InterPro" id="IPR003352">
    <property type="entry name" value="PTS_EIIC"/>
</dbReference>
<dbReference type="EMBL" id="SVBY01000005">
    <property type="protein sequence ID" value="MBE6091785.1"/>
    <property type="molecule type" value="Genomic_DNA"/>
</dbReference>
<dbReference type="GO" id="GO:0005886">
    <property type="term" value="C:plasma membrane"/>
    <property type="evidence" value="ECO:0007669"/>
    <property type="project" value="UniProtKB-SubCell"/>
</dbReference>
<keyword evidence="3 8" id="KW-1003">Cell membrane</keyword>
<dbReference type="Proteomes" id="UP000761380">
    <property type="component" value="Unassembled WGS sequence"/>
</dbReference>
<keyword evidence="4 8" id="KW-0762">Sugar transport</keyword>
<feature type="transmembrane region" description="Helical" evidence="9">
    <location>
        <begin position="94"/>
        <end position="115"/>
    </location>
</feature>
<dbReference type="PIRSF" id="PIRSF006351">
    <property type="entry name" value="PTS_EIIC-Cellobiose"/>
    <property type="match status" value="1"/>
</dbReference>
<evidence type="ECO:0000256" key="4">
    <source>
        <dbReference type="ARBA" id="ARBA00022597"/>
    </source>
</evidence>
<feature type="domain" description="PTS EIIC type-3" evidence="10">
    <location>
        <begin position="11"/>
        <end position="420"/>
    </location>
</feature>
<gene>
    <name evidence="11" type="ORF">E7201_01185</name>
</gene>
<evidence type="ECO:0000313" key="12">
    <source>
        <dbReference type="Proteomes" id="UP000761380"/>
    </source>
</evidence>
<protein>
    <recommendedName>
        <fullName evidence="8">Permease IIC component</fullName>
    </recommendedName>
</protein>
<dbReference type="InterPro" id="IPR004796">
    <property type="entry name" value="PTS_IIC_cello"/>
</dbReference>
<dbReference type="AlphaFoldDB" id="A0A927WKZ1"/>
<feature type="transmembrane region" description="Helical" evidence="9">
    <location>
        <begin position="403"/>
        <end position="424"/>
    </location>
</feature>
<keyword evidence="2 8" id="KW-0813">Transport</keyword>
<dbReference type="PANTHER" id="PTHR33989">
    <property type="match status" value="1"/>
</dbReference>
<dbReference type="InterPro" id="IPR004501">
    <property type="entry name" value="PTS_EIIC_3"/>
</dbReference>
<comment type="function">
    <text evidence="8">The phosphoenolpyruvate-dependent sugar phosphotransferase system (PTS), a major carbohydrate active -transport system, catalyzes the phosphorylation of incoming sugar substrates concomitant with their translocation across the cell membrane.</text>
</comment>